<accession>A0A7S3I023</accession>
<evidence type="ECO:0000313" key="2">
    <source>
        <dbReference type="EMBL" id="CAE0309558.1"/>
    </source>
</evidence>
<reference evidence="2" key="1">
    <citation type="submission" date="2021-01" db="EMBL/GenBank/DDBJ databases">
        <authorList>
            <person name="Corre E."/>
            <person name="Pelletier E."/>
            <person name="Niang G."/>
            <person name="Scheremetjew M."/>
            <person name="Finn R."/>
            <person name="Kale V."/>
            <person name="Holt S."/>
            <person name="Cochrane G."/>
            <person name="Meng A."/>
            <person name="Brown T."/>
            <person name="Cohen L."/>
        </authorList>
    </citation>
    <scope>NUCLEOTIDE SEQUENCE</scope>
    <source>
        <strain evidence="2">Fehren 1</strain>
    </source>
</reference>
<feature type="compositionally biased region" description="Polar residues" evidence="1">
    <location>
        <begin position="1"/>
        <end position="28"/>
    </location>
</feature>
<protein>
    <submittedName>
        <fullName evidence="2">Uncharacterized protein</fullName>
    </submittedName>
</protein>
<evidence type="ECO:0000256" key="1">
    <source>
        <dbReference type="SAM" id="MobiDB-lite"/>
    </source>
</evidence>
<sequence length="116" mass="12991">MLSTQMATAQMRRATSYSEAQTYSTGEQEGSDDLASMLIGRTSTLNGKHRRRLQAEQAWIKYQIAETTSTAASFKKQRAEAAAKKLLAQGGPHDQEFFHCFKIYLSEALLQVTEQL</sequence>
<name>A0A7S3I023_9SPIT</name>
<gene>
    <name evidence="2" type="ORF">FEHR0123_LOCUS4473</name>
</gene>
<dbReference type="AlphaFoldDB" id="A0A7S3I023"/>
<feature type="region of interest" description="Disordered" evidence="1">
    <location>
        <begin position="1"/>
        <end position="35"/>
    </location>
</feature>
<proteinExistence type="predicted"/>
<organism evidence="2">
    <name type="scientific">Favella ehrenbergii</name>
    <dbReference type="NCBI Taxonomy" id="182087"/>
    <lineage>
        <taxon>Eukaryota</taxon>
        <taxon>Sar</taxon>
        <taxon>Alveolata</taxon>
        <taxon>Ciliophora</taxon>
        <taxon>Intramacronucleata</taxon>
        <taxon>Spirotrichea</taxon>
        <taxon>Choreotrichia</taxon>
        <taxon>Tintinnida</taxon>
        <taxon>Xystonellidae</taxon>
        <taxon>Favella</taxon>
    </lineage>
</organism>
<dbReference type="EMBL" id="HBIE01014491">
    <property type="protein sequence ID" value="CAE0309558.1"/>
    <property type="molecule type" value="Transcribed_RNA"/>
</dbReference>